<accession>A0A2W5C296</accession>
<organism evidence="1 2">
    <name type="scientific">Micavibrio aeruginosavorus</name>
    <dbReference type="NCBI Taxonomy" id="349221"/>
    <lineage>
        <taxon>Bacteria</taxon>
        <taxon>Pseudomonadati</taxon>
        <taxon>Bdellovibrionota</taxon>
        <taxon>Bdellovibrionia</taxon>
        <taxon>Bdellovibrionales</taxon>
        <taxon>Pseudobdellovibrionaceae</taxon>
        <taxon>Micavibrio</taxon>
    </lineage>
</organism>
<sequence>MCIAANYAKKSAENNQTKGDKMKNDKVVVPFRERVVYATTCDVTPADILDERELERMSMLWNNMPMDAESQVKLIKHERALEQFGKKAA</sequence>
<dbReference type="EMBL" id="QFNK01000027">
    <property type="protein sequence ID" value="PZO88138.1"/>
    <property type="molecule type" value="Genomic_DNA"/>
</dbReference>
<evidence type="ECO:0000313" key="1">
    <source>
        <dbReference type="EMBL" id="PZO88138.1"/>
    </source>
</evidence>
<reference evidence="1 2" key="1">
    <citation type="submission" date="2017-08" db="EMBL/GenBank/DDBJ databases">
        <title>Infants hospitalized years apart are colonized by the same room-sourced microbial strains.</title>
        <authorList>
            <person name="Brooks B."/>
            <person name="Olm M.R."/>
            <person name="Firek B.A."/>
            <person name="Baker R."/>
            <person name="Thomas B.C."/>
            <person name="Morowitz M.J."/>
            <person name="Banfield J.F."/>
        </authorList>
    </citation>
    <scope>NUCLEOTIDE SEQUENCE [LARGE SCALE GENOMIC DNA]</scope>
    <source>
        <strain evidence="1">S2_018_000_R2_104</strain>
    </source>
</reference>
<gene>
    <name evidence="1" type="ORF">DI626_02430</name>
</gene>
<comment type="caution">
    <text evidence="1">The sequence shown here is derived from an EMBL/GenBank/DDBJ whole genome shotgun (WGS) entry which is preliminary data.</text>
</comment>
<dbReference type="Proteomes" id="UP000249557">
    <property type="component" value="Unassembled WGS sequence"/>
</dbReference>
<evidence type="ECO:0000313" key="2">
    <source>
        <dbReference type="Proteomes" id="UP000249557"/>
    </source>
</evidence>
<name>A0A2W5C296_9BACT</name>
<dbReference type="AlphaFoldDB" id="A0A2W5C296"/>
<proteinExistence type="predicted"/>
<protein>
    <submittedName>
        <fullName evidence="1">Uncharacterized protein</fullName>
    </submittedName>
</protein>